<dbReference type="PANTHER" id="PTHR24031">
    <property type="entry name" value="RNA HELICASE"/>
    <property type="match status" value="1"/>
</dbReference>
<comment type="catalytic activity">
    <reaction evidence="5 7">
        <text>ATP + H2O = ADP + phosphate + H(+)</text>
        <dbReference type="Rhea" id="RHEA:13065"/>
        <dbReference type="ChEBI" id="CHEBI:15377"/>
        <dbReference type="ChEBI" id="CHEBI:15378"/>
        <dbReference type="ChEBI" id="CHEBI:30616"/>
        <dbReference type="ChEBI" id="CHEBI:43474"/>
        <dbReference type="ChEBI" id="CHEBI:456216"/>
        <dbReference type="EC" id="3.6.4.13"/>
    </reaction>
</comment>
<evidence type="ECO:0000313" key="11">
    <source>
        <dbReference type="Proteomes" id="UP001153714"/>
    </source>
</evidence>
<evidence type="ECO:0000256" key="7">
    <source>
        <dbReference type="RuleBase" id="RU365068"/>
    </source>
</evidence>
<evidence type="ECO:0000313" key="10">
    <source>
        <dbReference type="EMBL" id="CAH0751716.1"/>
    </source>
</evidence>
<protein>
    <recommendedName>
        <fullName evidence="7">ATP-dependent RNA helicase</fullName>
        <ecNumber evidence="7">3.6.4.13</ecNumber>
    </recommendedName>
</protein>
<evidence type="ECO:0000256" key="1">
    <source>
        <dbReference type="ARBA" id="ARBA00022741"/>
    </source>
</evidence>
<dbReference type="EMBL" id="OU893347">
    <property type="protein sequence ID" value="CAH0751716.1"/>
    <property type="molecule type" value="Genomic_DNA"/>
</dbReference>
<comment type="function">
    <text evidence="7">RNA helicase.</text>
</comment>
<dbReference type="InterPro" id="IPR011545">
    <property type="entry name" value="DEAD/DEAH_box_helicase_dom"/>
</dbReference>
<name>A0A9P0C4Y2_9NEOP</name>
<keyword evidence="2 6" id="KW-0378">Hydrolase</keyword>
<dbReference type="GO" id="GO:0003723">
    <property type="term" value="F:RNA binding"/>
    <property type="evidence" value="ECO:0007669"/>
    <property type="project" value="UniProtKB-UniRule"/>
</dbReference>
<keyword evidence="4 7" id="KW-0694">RNA-binding</keyword>
<comment type="similarity">
    <text evidence="6">Belongs to the DEAD box helicase family.</text>
</comment>
<evidence type="ECO:0000256" key="3">
    <source>
        <dbReference type="ARBA" id="ARBA00022840"/>
    </source>
</evidence>
<dbReference type="SMART" id="SM00487">
    <property type="entry name" value="DEXDc"/>
    <property type="match status" value="1"/>
</dbReference>
<dbReference type="AlphaFoldDB" id="A0A9P0C4Y2"/>
<reference evidence="10" key="2">
    <citation type="submission" date="2022-10" db="EMBL/GenBank/DDBJ databases">
        <authorList>
            <consortium name="ENA_rothamsted_submissions"/>
            <consortium name="culmorum"/>
            <person name="King R."/>
        </authorList>
    </citation>
    <scope>NUCLEOTIDE SEQUENCE</scope>
</reference>
<feature type="region of interest" description="Disordered" evidence="8">
    <location>
        <begin position="50"/>
        <end position="76"/>
    </location>
</feature>
<evidence type="ECO:0000256" key="6">
    <source>
        <dbReference type="RuleBase" id="RU000492"/>
    </source>
</evidence>
<dbReference type="SUPFAM" id="SSF52540">
    <property type="entry name" value="P-loop containing nucleoside triphosphate hydrolases"/>
    <property type="match status" value="2"/>
</dbReference>
<dbReference type="EC" id="3.6.4.13" evidence="7"/>
<reference evidence="10" key="1">
    <citation type="submission" date="2021-12" db="EMBL/GenBank/DDBJ databases">
        <authorList>
            <person name="King R."/>
        </authorList>
    </citation>
    <scope>NUCLEOTIDE SEQUENCE</scope>
</reference>
<accession>A0A9P0C4Y2</accession>
<dbReference type="CDD" id="cd17957">
    <property type="entry name" value="DEADc_DDX52"/>
    <property type="match status" value="1"/>
</dbReference>
<gene>
    <name evidence="10" type="ORF">DIATSA_LOCUS4891</name>
</gene>
<dbReference type="PROSITE" id="PS00039">
    <property type="entry name" value="DEAD_ATP_HELICASE"/>
    <property type="match status" value="1"/>
</dbReference>
<dbReference type="GO" id="GO:0016787">
    <property type="term" value="F:hydrolase activity"/>
    <property type="evidence" value="ECO:0007669"/>
    <property type="project" value="UniProtKB-KW"/>
</dbReference>
<keyword evidence="1 6" id="KW-0547">Nucleotide-binding</keyword>
<dbReference type="OrthoDB" id="360161at2759"/>
<sequence length="463" mass="52392">MDAYDIFKKLTKGLTFKRKVLGVKNNVPDKNLLPVKIEDIKKEKIEVDDEDFISKSDSEHSETESQSQGSDDESMQLVNCVKVDEKKGKKKKIKTEDLQKKLELEEQNRFRNEHGIKAVGRHVPAALHEFSDLALRYNVSQELISTVKECGYNEPTPVQRQALPCMLEDRQIFACAPTGSGKTAAFLVPILHMLGAPQGGPRALILCPTRELAHQIYREALRLSASTQLRCSVIRNLKESKVKEREATFRKSDIVISTPNRLCYLLNQDSVSVSLDKVRWLIIDEADKLFEGSSEQSSDFRQQMDQILEACGGKQKRIAMFSATHTPSVAKWCRHHMRGLINVTVGQRNAATHLVEQELVYCGNENGKMVAFRQLVQKGLKPPVLVFVQSKDRAKQLFKELIYDGINVDVIHADRTQAQFPRGPRLGVDMHGADGARHRLPRRQPGAQLRLPTVRHLVYTQGR</sequence>
<dbReference type="InterPro" id="IPR027417">
    <property type="entry name" value="P-loop_NTPase"/>
</dbReference>
<organism evidence="10 11">
    <name type="scientific">Diatraea saccharalis</name>
    <name type="common">sugarcane borer</name>
    <dbReference type="NCBI Taxonomy" id="40085"/>
    <lineage>
        <taxon>Eukaryota</taxon>
        <taxon>Metazoa</taxon>
        <taxon>Ecdysozoa</taxon>
        <taxon>Arthropoda</taxon>
        <taxon>Hexapoda</taxon>
        <taxon>Insecta</taxon>
        <taxon>Pterygota</taxon>
        <taxon>Neoptera</taxon>
        <taxon>Endopterygota</taxon>
        <taxon>Lepidoptera</taxon>
        <taxon>Glossata</taxon>
        <taxon>Ditrysia</taxon>
        <taxon>Pyraloidea</taxon>
        <taxon>Crambidae</taxon>
        <taxon>Crambinae</taxon>
        <taxon>Diatraea</taxon>
    </lineage>
</organism>
<evidence type="ECO:0000256" key="2">
    <source>
        <dbReference type="ARBA" id="ARBA00022801"/>
    </source>
</evidence>
<keyword evidence="6" id="KW-0347">Helicase</keyword>
<evidence type="ECO:0000256" key="4">
    <source>
        <dbReference type="ARBA" id="ARBA00022884"/>
    </source>
</evidence>
<evidence type="ECO:0000256" key="8">
    <source>
        <dbReference type="SAM" id="MobiDB-lite"/>
    </source>
</evidence>
<dbReference type="InterPro" id="IPR044764">
    <property type="entry name" value="DDX52/Rok1_DEADc"/>
</dbReference>
<dbReference type="Proteomes" id="UP001153714">
    <property type="component" value="Chromosome 16"/>
</dbReference>
<proteinExistence type="inferred from homology"/>
<feature type="domain" description="Helicase ATP-binding" evidence="9">
    <location>
        <begin position="163"/>
        <end position="343"/>
    </location>
</feature>
<evidence type="ECO:0000259" key="9">
    <source>
        <dbReference type="PROSITE" id="PS51192"/>
    </source>
</evidence>
<keyword evidence="3 6" id="KW-0067">ATP-binding</keyword>
<feature type="compositionally biased region" description="Basic and acidic residues" evidence="8">
    <location>
        <begin position="52"/>
        <end position="63"/>
    </location>
</feature>
<dbReference type="InterPro" id="IPR014001">
    <property type="entry name" value="Helicase_ATP-bd"/>
</dbReference>
<comment type="domain">
    <text evidence="7">The Q motif is unique to and characteristic of the DEAD box family of RNA helicases and controls ATP binding and hydrolysis.</text>
</comment>
<dbReference type="PROSITE" id="PS51192">
    <property type="entry name" value="HELICASE_ATP_BIND_1"/>
    <property type="match status" value="1"/>
</dbReference>
<keyword evidence="11" id="KW-1185">Reference proteome</keyword>
<dbReference type="GO" id="GO:0003724">
    <property type="term" value="F:RNA helicase activity"/>
    <property type="evidence" value="ECO:0007669"/>
    <property type="project" value="UniProtKB-EC"/>
</dbReference>
<dbReference type="Pfam" id="PF00270">
    <property type="entry name" value="DEAD"/>
    <property type="match status" value="1"/>
</dbReference>
<dbReference type="GO" id="GO:0030490">
    <property type="term" value="P:maturation of SSU-rRNA"/>
    <property type="evidence" value="ECO:0007669"/>
    <property type="project" value="InterPro"/>
</dbReference>
<evidence type="ECO:0000256" key="5">
    <source>
        <dbReference type="ARBA" id="ARBA00047984"/>
    </source>
</evidence>
<dbReference type="GO" id="GO:0005524">
    <property type="term" value="F:ATP binding"/>
    <property type="evidence" value="ECO:0007669"/>
    <property type="project" value="UniProtKB-UniRule"/>
</dbReference>
<dbReference type="InterPro" id="IPR000629">
    <property type="entry name" value="RNA-helicase_DEAD-box_CS"/>
</dbReference>
<dbReference type="Gene3D" id="3.40.50.300">
    <property type="entry name" value="P-loop containing nucleotide triphosphate hydrolases"/>
    <property type="match status" value="2"/>
</dbReference>